<dbReference type="SUPFAM" id="SSF51735">
    <property type="entry name" value="NAD(P)-binding Rossmann-fold domains"/>
    <property type="match status" value="1"/>
</dbReference>
<dbReference type="Proteomes" id="UP000309215">
    <property type="component" value="Unassembled WGS sequence"/>
</dbReference>
<keyword evidence="1" id="KW-0521">NADP</keyword>
<dbReference type="RefSeq" id="WP_136934957.1">
    <property type="nucleotide sequence ID" value="NZ_SSMQ01000076.1"/>
</dbReference>
<dbReference type="Gene3D" id="3.40.50.720">
    <property type="entry name" value="NAD(P)-binding Rossmann-like Domain"/>
    <property type="match status" value="1"/>
</dbReference>
<sequence length="384" mass="41677">MQEREKFSVPQSMNAWVIREDRHGDPERAMRLETVAVPRPSDGEVVVAVMAAGINYNGVWVCRGEPVGLSKLKTGYDFHITGSDASGVVVEVGRGVKRWKPGDEVVLHCNVSCGQCAACNGWDPLACDQQRIWGYEVNYGSFAPYTIVQAQQLLPKPPRLTWEASASYGLCLFTAYRMLFTRGQLQPGEIVLVWGASGGLGVFAIQLSLLVGAIPVCVVSSPEKAEVCRSLGATLFVDRRHHDLASPEGKRSFGAAIRNVTGGRDPDLVFEHVGQKTFATSVYVCSKFGRVVICGATTGYDLGFDVRYLWMRQKTIIGSHFANSWDASRANQLVADGRVCPVVSQVFPFDEIPRAQAIQASSAHAGKLVALVGAERPGMGARSQ</sequence>
<dbReference type="AlphaFoldDB" id="A0A4U1IV91"/>
<dbReference type="Pfam" id="PF00107">
    <property type="entry name" value="ADH_zinc_N"/>
    <property type="match status" value="1"/>
</dbReference>
<dbReference type="InterPro" id="IPR011032">
    <property type="entry name" value="GroES-like_sf"/>
</dbReference>
<accession>A0A4U1IV91</accession>
<dbReference type="InterPro" id="IPR013149">
    <property type="entry name" value="ADH-like_C"/>
</dbReference>
<dbReference type="OrthoDB" id="9787435at2"/>
<feature type="domain" description="Enoyl reductase (ER)" evidence="2">
    <location>
        <begin position="24"/>
        <end position="370"/>
    </location>
</feature>
<dbReference type="SUPFAM" id="SSF50129">
    <property type="entry name" value="GroES-like"/>
    <property type="match status" value="1"/>
</dbReference>
<dbReference type="PANTHER" id="PTHR44154">
    <property type="entry name" value="QUINONE OXIDOREDUCTASE"/>
    <property type="match status" value="1"/>
</dbReference>
<keyword evidence="3" id="KW-0560">Oxidoreductase</keyword>
<dbReference type="Pfam" id="PF08240">
    <property type="entry name" value="ADH_N"/>
    <property type="match status" value="1"/>
</dbReference>
<dbReference type="GO" id="GO:0043880">
    <property type="term" value="F:crotonyl-CoA reductase activity"/>
    <property type="evidence" value="ECO:0007669"/>
    <property type="project" value="InterPro"/>
</dbReference>
<keyword evidence="4" id="KW-1185">Reference proteome</keyword>
<evidence type="ECO:0000313" key="3">
    <source>
        <dbReference type="EMBL" id="TKC98032.1"/>
    </source>
</evidence>
<protein>
    <submittedName>
        <fullName evidence="3">Crotonyl-CoA carboxylase/reductase</fullName>
        <ecNumber evidence="3">1.3.1.85</ecNumber>
    </submittedName>
</protein>
<dbReference type="NCBIfam" id="TIGR01751">
    <property type="entry name" value="crot-CoA-red"/>
    <property type="match status" value="1"/>
</dbReference>
<evidence type="ECO:0000313" key="4">
    <source>
        <dbReference type="Proteomes" id="UP000309215"/>
    </source>
</evidence>
<reference evidence="3 4" key="1">
    <citation type="submission" date="2019-04" db="EMBL/GenBank/DDBJ databases">
        <authorList>
            <person name="Li Y."/>
            <person name="Wang J."/>
        </authorList>
    </citation>
    <scope>NUCLEOTIDE SEQUENCE [LARGE SCALE GENOMIC DNA]</scope>
    <source>
        <strain evidence="3 4">DSM 14668</strain>
    </source>
</reference>
<dbReference type="InterPro" id="IPR013154">
    <property type="entry name" value="ADH-like_N"/>
</dbReference>
<dbReference type="EMBL" id="SSMQ01000076">
    <property type="protein sequence ID" value="TKC98032.1"/>
    <property type="molecule type" value="Genomic_DNA"/>
</dbReference>
<dbReference type="PANTHER" id="PTHR44154:SF1">
    <property type="entry name" value="QUINONE OXIDOREDUCTASE"/>
    <property type="match status" value="1"/>
</dbReference>
<dbReference type="InterPro" id="IPR036291">
    <property type="entry name" value="NAD(P)-bd_dom_sf"/>
</dbReference>
<name>A0A4U1IV91_9BACT</name>
<evidence type="ECO:0000256" key="1">
    <source>
        <dbReference type="ARBA" id="ARBA00022857"/>
    </source>
</evidence>
<evidence type="ECO:0000259" key="2">
    <source>
        <dbReference type="SMART" id="SM00829"/>
    </source>
</evidence>
<dbReference type="InterPro" id="IPR010085">
    <property type="entry name" value="Crot_CoA_red"/>
</dbReference>
<dbReference type="Gene3D" id="3.90.180.10">
    <property type="entry name" value="Medium-chain alcohol dehydrogenases, catalytic domain"/>
    <property type="match status" value="1"/>
</dbReference>
<organism evidence="3 4">
    <name type="scientific">Polyangium fumosum</name>
    <dbReference type="NCBI Taxonomy" id="889272"/>
    <lineage>
        <taxon>Bacteria</taxon>
        <taxon>Pseudomonadati</taxon>
        <taxon>Myxococcota</taxon>
        <taxon>Polyangia</taxon>
        <taxon>Polyangiales</taxon>
        <taxon>Polyangiaceae</taxon>
        <taxon>Polyangium</taxon>
    </lineage>
</organism>
<dbReference type="InterPro" id="IPR051603">
    <property type="entry name" value="Zinc-ADH_QOR/CCCR"/>
</dbReference>
<dbReference type="InterPro" id="IPR020843">
    <property type="entry name" value="ER"/>
</dbReference>
<dbReference type="EC" id="1.3.1.85" evidence="3"/>
<proteinExistence type="predicted"/>
<gene>
    <name evidence="3" type="primary">ccrA</name>
    <name evidence="3" type="ORF">E8A74_42985</name>
</gene>
<dbReference type="SMART" id="SM00829">
    <property type="entry name" value="PKS_ER"/>
    <property type="match status" value="1"/>
</dbReference>
<comment type="caution">
    <text evidence="3">The sequence shown here is derived from an EMBL/GenBank/DDBJ whole genome shotgun (WGS) entry which is preliminary data.</text>
</comment>